<dbReference type="Pfam" id="PF13358">
    <property type="entry name" value="DDE_3"/>
    <property type="match status" value="1"/>
</dbReference>
<dbReference type="PANTHER" id="PTHR46564:SF1">
    <property type="entry name" value="TRANSPOSASE"/>
    <property type="match status" value="1"/>
</dbReference>
<feature type="domain" description="Tc1-like transposase DDE" evidence="1">
    <location>
        <begin position="141"/>
        <end position="275"/>
    </location>
</feature>
<gene>
    <name evidence="2" type="ORF">BMW23_0629</name>
</gene>
<dbReference type="GO" id="GO:0003676">
    <property type="term" value="F:nucleic acid binding"/>
    <property type="evidence" value="ECO:0007669"/>
    <property type="project" value="InterPro"/>
</dbReference>
<dbReference type="SUPFAM" id="SSF46689">
    <property type="entry name" value="Homeodomain-like"/>
    <property type="match status" value="1"/>
</dbReference>
<name>A0A2H4UV16_9VIRU</name>
<dbReference type="InterPro" id="IPR038717">
    <property type="entry name" value="Tc1-like_DDE_dom"/>
</dbReference>
<organism evidence="2">
    <name type="scientific">Bodo saltans virus</name>
    <dbReference type="NCBI Taxonomy" id="2024608"/>
    <lineage>
        <taxon>Viruses</taxon>
        <taxon>Varidnaviria</taxon>
        <taxon>Bamfordvirae</taxon>
        <taxon>Nucleocytoviricota</taxon>
        <taxon>Megaviricetes</taxon>
        <taxon>Imitervirales</taxon>
        <taxon>Mimiviridae</taxon>
        <taxon>Klosneuvirinae</taxon>
        <taxon>Theiavirus</taxon>
        <taxon>Theiavirus salishense</taxon>
    </lineage>
</organism>
<dbReference type="InterPro" id="IPR047655">
    <property type="entry name" value="Transpos_IS630-like"/>
</dbReference>
<dbReference type="PANTHER" id="PTHR46564">
    <property type="entry name" value="TRANSPOSASE"/>
    <property type="match status" value="1"/>
</dbReference>
<keyword evidence="2" id="KW-0378">Hydrolase</keyword>
<protein>
    <submittedName>
        <fullName evidence="2">DDE endonuclease</fullName>
    </submittedName>
</protein>
<dbReference type="InterPro" id="IPR036397">
    <property type="entry name" value="RNaseH_sf"/>
</dbReference>
<dbReference type="EMBL" id="MF782455">
    <property type="protein sequence ID" value="ATZ80675.1"/>
    <property type="molecule type" value="Genomic_DNA"/>
</dbReference>
<dbReference type="GO" id="GO:0004519">
    <property type="term" value="F:endonuclease activity"/>
    <property type="evidence" value="ECO:0007669"/>
    <property type="project" value="UniProtKB-KW"/>
</dbReference>
<sequence>MTYSLDLIKRVVNYYKKNNVSLRYTSEIFCVSKSIISVWLNKIPIKYIKNVNKIEINNELLSFIKNSLNQNPFQTQIELRDKLNKKFDRDESVCIIKKILKIIGYSKKKVSRKLYNNDLKKHLNKQKEFVKQVKKIDHNKIISIDEVSVNRNTFNKYGYNKKNNRLEYYTNIKALIKNKSIIVAISNKKVIKYVIYEKSINKDKFKIFIEELVKEVKNKCIIMDNINFHKTEEIKKIIKDSNNEIIYTPPYSPKYNPIEEVFSEFKSYIRKNTSVINNFKNIDKTIANFFKYSGNFEKYFYRSFN</sequence>
<evidence type="ECO:0000259" key="1">
    <source>
        <dbReference type="Pfam" id="PF13358"/>
    </source>
</evidence>
<keyword evidence="3" id="KW-1185">Reference proteome</keyword>
<dbReference type="Gene3D" id="3.30.420.10">
    <property type="entry name" value="Ribonuclease H-like superfamily/Ribonuclease H"/>
    <property type="match status" value="1"/>
</dbReference>
<dbReference type="NCBIfam" id="NF033545">
    <property type="entry name" value="transpos_IS630"/>
    <property type="match status" value="1"/>
</dbReference>
<evidence type="ECO:0000313" key="3">
    <source>
        <dbReference type="Proteomes" id="UP000240325"/>
    </source>
</evidence>
<proteinExistence type="predicted"/>
<reference evidence="2" key="1">
    <citation type="journal article" date="2017" name="Elife">
        <title>The kinetoplastid-infecting Bodo saltans virus (BsV), a window into the most abundant giant viruses in the sea.</title>
        <authorList>
            <person name="Deeg C.M."/>
            <person name="Chow C.-E.T."/>
            <person name="Suttle C.A."/>
        </authorList>
    </citation>
    <scope>NUCLEOTIDE SEQUENCE</scope>
    <source>
        <strain evidence="2">NG1</strain>
    </source>
</reference>
<dbReference type="InterPro" id="IPR009057">
    <property type="entry name" value="Homeodomain-like_sf"/>
</dbReference>
<keyword evidence="2" id="KW-0540">Nuclease</keyword>
<dbReference type="Proteomes" id="UP000240325">
    <property type="component" value="Segment"/>
</dbReference>
<accession>A0A2H4UV16</accession>
<keyword evidence="2" id="KW-0255">Endonuclease</keyword>
<evidence type="ECO:0000313" key="2">
    <source>
        <dbReference type="EMBL" id="ATZ80675.1"/>
    </source>
</evidence>